<feature type="transmembrane region" description="Helical" evidence="1">
    <location>
        <begin position="202"/>
        <end position="222"/>
    </location>
</feature>
<evidence type="ECO:0000313" key="3">
    <source>
        <dbReference type="EMBL" id="GID52030.1"/>
    </source>
</evidence>
<feature type="transmembrane region" description="Helical" evidence="1">
    <location>
        <begin position="171"/>
        <end position="190"/>
    </location>
</feature>
<dbReference type="InterPro" id="IPR029787">
    <property type="entry name" value="Nucleotide_cyclase"/>
</dbReference>
<dbReference type="InterPro" id="IPR050469">
    <property type="entry name" value="Diguanylate_Cyclase"/>
</dbReference>
<sequence length="497" mass="52137">MTPAPHARLLRDPGLIALTVAAVLVTGAFLSGAGTPRTQLVACWTIAVILDVLQFHLAGRVCRIPGLPRYARRFWRAISVAGLLYLIGDGTRLVSALSDPGAETIALSPLQSVTTIAGIATICVAAMRPDRATGRPRRERVRMTLDLMIVSSASVVVAWALVSRAGAGPGAYATALFECGVMLCAVYAGLRAALTGDAPAGLSAAVPLMLSTIALAVADVVVPAGTVADLGTQAALVLTPCLLLLFAPRIQVLQGRSGLNRQWSGLRGRRYSALPYTGTLVCAITLVLVLATRGLGVPSWGALAGLLVNVALVIARQLVTLAENNSLVEEIRDRERRLTELLDQVRHQAGHDELTGLANRREFTAAMAGHSGDVTVLLIDLNGFKQINDTYGHAAGDAMLRHVTGLLRECAGPDDLPARLGGDEFAVLVAGDTAAGERIAARLRAALLRPAEIAGRPVRPGASIGLATGPAADPDQLLHAADLRMYEEKQRSRALTP</sequence>
<proteinExistence type="predicted"/>
<feature type="transmembrane region" description="Helical" evidence="1">
    <location>
        <begin position="297"/>
        <end position="315"/>
    </location>
</feature>
<dbReference type="Proteomes" id="UP000612282">
    <property type="component" value="Unassembled WGS sequence"/>
</dbReference>
<dbReference type="PROSITE" id="PS50887">
    <property type="entry name" value="GGDEF"/>
    <property type="match status" value="1"/>
</dbReference>
<dbReference type="PANTHER" id="PTHR45138">
    <property type="entry name" value="REGULATORY COMPONENTS OF SENSORY TRANSDUCTION SYSTEM"/>
    <property type="match status" value="1"/>
</dbReference>
<gene>
    <name evidence="3" type="ORF">Aco03nite_004340</name>
</gene>
<feature type="transmembrane region" description="Helical" evidence="1">
    <location>
        <begin position="39"/>
        <end position="58"/>
    </location>
</feature>
<dbReference type="CDD" id="cd01949">
    <property type="entry name" value="GGDEF"/>
    <property type="match status" value="1"/>
</dbReference>
<evidence type="ECO:0000313" key="4">
    <source>
        <dbReference type="Proteomes" id="UP000612282"/>
    </source>
</evidence>
<feature type="transmembrane region" description="Helical" evidence="1">
    <location>
        <begin position="70"/>
        <end position="88"/>
    </location>
</feature>
<organism evidence="3 4">
    <name type="scientific">Actinoplanes couchii</name>
    <dbReference type="NCBI Taxonomy" id="403638"/>
    <lineage>
        <taxon>Bacteria</taxon>
        <taxon>Bacillati</taxon>
        <taxon>Actinomycetota</taxon>
        <taxon>Actinomycetes</taxon>
        <taxon>Micromonosporales</taxon>
        <taxon>Micromonosporaceae</taxon>
        <taxon>Actinoplanes</taxon>
    </lineage>
</organism>
<feature type="transmembrane region" description="Helical" evidence="1">
    <location>
        <begin position="234"/>
        <end position="252"/>
    </location>
</feature>
<evidence type="ECO:0000259" key="2">
    <source>
        <dbReference type="PROSITE" id="PS50887"/>
    </source>
</evidence>
<dbReference type="SUPFAM" id="SSF55073">
    <property type="entry name" value="Nucleotide cyclase"/>
    <property type="match status" value="1"/>
</dbReference>
<feature type="transmembrane region" description="Helical" evidence="1">
    <location>
        <begin position="147"/>
        <end position="165"/>
    </location>
</feature>
<dbReference type="Pfam" id="PF00990">
    <property type="entry name" value="GGDEF"/>
    <property type="match status" value="1"/>
</dbReference>
<reference evidence="3 4" key="1">
    <citation type="submission" date="2021-01" db="EMBL/GenBank/DDBJ databases">
        <title>Whole genome shotgun sequence of Actinoplanes couchii NBRC 106145.</title>
        <authorList>
            <person name="Komaki H."/>
            <person name="Tamura T."/>
        </authorList>
    </citation>
    <scope>NUCLEOTIDE SEQUENCE [LARGE SCALE GENOMIC DNA]</scope>
    <source>
        <strain evidence="3 4">NBRC 106145</strain>
    </source>
</reference>
<dbReference type="Gene3D" id="3.30.70.270">
    <property type="match status" value="1"/>
</dbReference>
<feature type="transmembrane region" description="Helical" evidence="1">
    <location>
        <begin position="12"/>
        <end position="33"/>
    </location>
</feature>
<keyword evidence="1" id="KW-0472">Membrane</keyword>
<feature type="domain" description="GGDEF" evidence="2">
    <location>
        <begin position="372"/>
        <end position="497"/>
    </location>
</feature>
<feature type="transmembrane region" description="Helical" evidence="1">
    <location>
        <begin position="108"/>
        <end position="127"/>
    </location>
</feature>
<dbReference type="InterPro" id="IPR043128">
    <property type="entry name" value="Rev_trsase/Diguanyl_cyclase"/>
</dbReference>
<dbReference type="RefSeq" id="WP_203792855.1">
    <property type="nucleotide sequence ID" value="NZ_BAAAQE010000090.1"/>
</dbReference>
<dbReference type="PANTHER" id="PTHR45138:SF9">
    <property type="entry name" value="DIGUANYLATE CYCLASE DGCM-RELATED"/>
    <property type="match status" value="1"/>
</dbReference>
<dbReference type="NCBIfam" id="TIGR00254">
    <property type="entry name" value="GGDEF"/>
    <property type="match status" value="1"/>
</dbReference>
<dbReference type="SMART" id="SM00267">
    <property type="entry name" value="GGDEF"/>
    <property type="match status" value="1"/>
</dbReference>
<evidence type="ECO:0000256" key="1">
    <source>
        <dbReference type="SAM" id="Phobius"/>
    </source>
</evidence>
<name>A0ABQ3X0H7_9ACTN</name>
<dbReference type="InterPro" id="IPR000160">
    <property type="entry name" value="GGDEF_dom"/>
</dbReference>
<keyword evidence="4" id="KW-1185">Reference proteome</keyword>
<protein>
    <recommendedName>
        <fullName evidence="2">GGDEF domain-containing protein</fullName>
    </recommendedName>
</protein>
<accession>A0ABQ3X0H7</accession>
<comment type="caution">
    <text evidence="3">The sequence shown here is derived from an EMBL/GenBank/DDBJ whole genome shotgun (WGS) entry which is preliminary data.</text>
</comment>
<feature type="transmembrane region" description="Helical" evidence="1">
    <location>
        <begin position="273"/>
        <end position="291"/>
    </location>
</feature>
<dbReference type="EMBL" id="BOMG01000008">
    <property type="protein sequence ID" value="GID52030.1"/>
    <property type="molecule type" value="Genomic_DNA"/>
</dbReference>
<keyword evidence="1" id="KW-0812">Transmembrane</keyword>
<keyword evidence="1" id="KW-1133">Transmembrane helix</keyword>